<evidence type="ECO:0000313" key="2">
    <source>
        <dbReference type="EMBL" id="KAE9962987.1"/>
    </source>
</evidence>
<feature type="region of interest" description="Disordered" evidence="1">
    <location>
        <begin position="119"/>
        <end position="172"/>
    </location>
</feature>
<evidence type="ECO:0000313" key="3">
    <source>
        <dbReference type="Proteomes" id="UP000433883"/>
    </source>
</evidence>
<dbReference type="EMBL" id="WNWQ01000926">
    <property type="protein sequence ID" value="KAE9962987.1"/>
    <property type="molecule type" value="Genomic_DNA"/>
</dbReference>
<dbReference type="AlphaFoldDB" id="A0A8H3U3Z6"/>
<feature type="compositionally biased region" description="Gly residues" evidence="1">
    <location>
        <begin position="124"/>
        <end position="133"/>
    </location>
</feature>
<proteinExistence type="predicted"/>
<organism evidence="2 3">
    <name type="scientific">Venturia inaequalis</name>
    <name type="common">Apple scab fungus</name>
    <dbReference type="NCBI Taxonomy" id="5025"/>
    <lineage>
        <taxon>Eukaryota</taxon>
        <taxon>Fungi</taxon>
        <taxon>Dikarya</taxon>
        <taxon>Ascomycota</taxon>
        <taxon>Pezizomycotina</taxon>
        <taxon>Dothideomycetes</taxon>
        <taxon>Pleosporomycetidae</taxon>
        <taxon>Venturiales</taxon>
        <taxon>Venturiaceae</taxon>
        <taxon>Venturia</taxon>
    </lineage>
</organism>
<sequence length="172" mass="17900">MIRGLHRGAEDAQYVNTDNYSVLVTVTGIDEIFSFGHASFEIDAWIHDAPTMSAKQYDETVVIALIMALKAKGGTLTEALQDMTTLDGNRSHSGFEHQLRAANKLATALNVKKNRGEALSPADIGGGGGGGSGASPKKRGGGGAGSVSSTAVKRARGGKVKKEESGVKDEVE</sequence>
<comment type="caution">
    <text evidence="2">The sequence shown here is derived from an EMBL/GenBank/DDBJ whole genome shotgun (WGS) entry which is preliminary data.</text>
</comment>
<reference evidence="2 3" key="1">
    <citation type="submission" date="2019-11" db="EMBL/GenBank/DDBJ databases">
        <title>Venturia inaequalis Genome Resource.</title>
        <authorList>
            <person name="Lichtner F.J."/>
        </authorList>
    </citation>
    <scope>NUCLEOTIDE SEQUENCE [LARGE SCALE GENOMIC DNA]</scope>
    <source>
        <strain evidence="2">Bline_iso_100314</strain>
    </source>
</reference>
<evidence type="ECO:0000256" key="1">
    <source>
        <dbReference type="SAM" id="MobiDB-lite"/>
    </source>
</evidence>
<dbReference type="Proteomes" id="UP000433883">
    <property type="component" value="Unassembled WGS sequence"/>
</dbReference>
<gene>
    <name evidence="2" type="ORF">BLS_009815</name>
</gene>
<feature type="compositionally biased region" description="Basic and acidic residues" evidence="1">
    <location>
        <begin position="160"/>
        <end position="172"/>
    </location>
</feature>
<accession>A0A8H3U3Z6</accession>
<name>A0A8H3U3Z6_VENIN</name>
<protein>
    <submittedName>
        <fullName evidence="2">Uncharacterized protein</fullName>
    </submittedName>
</protein>